<keyword evidence="2" id="KW-1185">Reference proteome</keyword>
<comment type="caution">
    <text evidence="1">The sequence shown here is derived from an EMBL/GenBank/DDBJ whole genome shotgun (WGS) entry which is preliminary data.</text>
</comment>
<accession>A0A9R1VP59</accession>
<organism evidence="1 2">
    <name type="scientific">Lactuca sativa</name>
    <name type="common">Garden lettuce</name>
    <dbReference type="NCBI Taxonomy" id="4236"/>
    <lineage>
        <taxon>Eukaryota</taxon>
        <taxon>Viridiplantae</taxon>
        <taxon>Streptophyta</taxon>
        <taxon>Embryophyta</taxon>
        <taxon>Tracheophyta</taxon>
        <taxon>Spermatophyta</taxon>
        <taxon>Magnoliopsida</taxon>
        <taxon>eudicotyledons</taxon>
        <taxon>Gunneridae</taxon>
        <taxon>Pentapetalae</taxon>
        <taxon>asterids</taxon>
        <taxon>campanulids</taxon>
        <taxon>Asterales</taxon>
        <taxon>Asteraceae</taxon>
        <taxon>Cichorioideae</taxon>
        <taxon>Cichorieae</taxon>
        <taxon>Lactucinae</taxon>
        <taxon>Lactuca</taxon>
    </lineage>
</organism>
<name>A0A9R1VP59_LACSA</name>
<dbReference type="AlphaFoldDB" id="A0A9R1VP59"/>
<reference evidence="1 2" key="1">
    <citation type="journal article" date="2017" name="Nat. Commun.">
        <title>Genome assembly with in vitro proximity ligation data and whole-genome triplication in lettuce.</title>
        <authorList>
            <person name="Reyes-Chin-Wo S."/>
            <person name="Wang Z."/>
            <person name="Yang X."/>
            <person name="Kozik A."/>
            <person name="Arikit S."/>
            <person name="Song C."/>
            <person name="Xia L."/>
            <person name="Froenicke L."/>
            <person name="Lavelle D.O."/>
            <person name="Truco M.J."/>
            <person name="Xia R."/>
            <person name="Zhu S."/>
            <person name="Xu C."/>
            <person name="Xu H."/>
            <person name="Xu X."/>
            <person name="Cox K."/>
            <person name="Korf I."/>
            <person name="Meyers B.C."/>
            <person name="Michelmore R.W."/>
        </authorList>
    </citation>
    <scope>NUCLEOTIDE SEQUENCE [LARGE SCALE GENOMIC DNA]</scope>
    <source>
        <strain evidence="2">cv. Salinas</strain>
        <tissue evidence="1">Seedlings</tissue>
    </source>
</reference>
<proteinExistence type="predicted"/>
<dbReference type="Proteomes" id="UP000235145">
    <property type="component" value="Unassembled WGS sequence"/>
</dbReference>
<protein>
    <submittedName>
        <fullName evidence="1">Uncharacterized protein</fullName>
    </submittedName>
</protein>
<evidence type="ECO:0000313" key="1">
    <source>
        <dbReference type="EMBL" id="KAJ0208698.1"/>
    </source>
</evidence>
<sequence>MRKKLFLRIFDDPIINDIHKLYMIHENKHGFPEILSSIDCMERGGKYALIRGTWHHTIFGYEIQFFGASGANNIINVLNQLSISNDIYLQKSYDVFF</sequence>
<gene>
    <name evidence="1" type="ORF">LSAT_V11C400203220</name>
</gene>
<evidence type="ECO:0000313" key="2">
    <source>
        <dbReference type="Proteomes" id="UP000235145"/>
    </source>
</evidence>
<dbReference type="EMBL" id="NBSK02000004">
    <property type="protein sequence ID" value="KAJ0208698.1"/>
    <property type="molecule type" value="Genomic_DNA"/>
</dbReference>